<dbReference type="Proteomes" id="UP000324585">
    <property type="component" value="Unassembled WGS sequence"/>
</dbReference>
<evidence type="ECO:0000313" key="2">
    <source>
        <dbReference type="Proteomes" id="UP000324585"/>
    </source>
</evidence>
<evidence type="ECO:0000313" key="1">
    <source>
        <dbReference type="EMBL" id="KAA8492640.1"/>
    </source>
</evidence>
<comment type="caution">
    <text evidence="1">The sequence shown here is derived from an EMBL/GenBank/DDBJ whole genome shotgun (WGS) entry which is preliminary data.</text>
</comment>
<reference evidence="2" key="1">
    <citation type="journal article" date="2019" name="Nat. Commun.">
        <title>Expansion of phycobilisome linker gene families in mesophilic red algae.</title>
        <authorList>
            <person name="Lee J."/>
            <person name="Kim D."/>
            <person name="Bhattacharya D."/>
            <person name="Yoon H.S."/>
        </authorList>
    </citation>
    <scope>NUCLEOTIDE SEQUENCE [LARGE SCALE GENOMIC DNA]</scope>
    <source>
        <strain evidence="2">CCMP 1328</strain>
    </source>
</reference>
<accession>A0A5J4YNX0</accession>
<dbReference type="AlphaFoldDB" id="A0A5J4YNX0"/>
<protein>
    <submittedName>
        <fullName evidence="1">Uncharacterized protein</fullName>
    </submittedName>
</protein>
<proteinExistence type="predicted"/>
<name>A0A5J4YNX0_PORPP</name>
<gene>
    <name evidence="1" type="ORF">FVE85_8147</name>
</gene>
<dbReference type="EMBL" id="VRMN01000009">
    <property type="protein sequence ID" value="KAA8492640.1"/>
    <property type="molecule type" value="Genomic_DNA"/>
</dbReference>
<keyword evidence="2" id="KW-1185">Reference proteome</keyword>
<organism evidence="1 2">
    <name type="scientific">Porphyridium purpureum</name>
    <name type="common">Red alga</name>
    <name type="synonym">Porphyridium cruentum</name>
    <dbReference type="NCBI Taxonomy" id="35688"/>
    <lineage>
        <taxon>Eukaryota</taxon>
        <taxon>Rhodophyta</taxon>
        <taxon>Bangiophyceae</taxon>
        <taxon>Porphyridiales</taxon>
        <taxon>Porphyridiaceae</taxon>
        <taxon>Porphyridium</taxon>
    </lineage>
</organism>
<sequence>MRVMGKGVGAQQRRERRLVFWRTLGALVALAALLSAVRWLAFSGANVSPEFLRARSAALHTFRGLRYVSDVEEIRAIAYLAEQFSPSGRHVLASASQEHQRDPSCARAQFARIDAPYMDRGQRQANPVPGGADDDAFLLHNEYAAAFQHMALQLMYAAAPLSSGLPQKTSTGSRRLPLFGSVPTGLGYPSCFAASGDDALEQDERRPANRSAPSPMLCLLRPASECEPSDPAQVFDSTLALSADSDRLSIFNALLEQDEIIPPAFRHKGLGWWFGMLQNYLLRPSDLVVGEYINEVIAHQDLPWYDREYMAVFVEAEQPDAVEALASALQIALVVGSMHEIADVFVSYPVLHLPVVIDGLRQQYPGLNIYYAHDADPHRLDKGDALSFMFVRDLWLLAAASALISSSCRSELARAAAAIAIARGVLVSPPLVLGGHEKIADCSRLETGLNVPMLEGFVASEDFIGAGGQHV</sequence>